<evidence type="ECO:0000313" key="7">
    <source>
        <dbReference type="Proteomes" id="UP000277580"/>
    </source>
</evidence>
<reference evidence="6 7" key="1">
    <citation type="journal article" date="2018" name="Nat. Ecol. Evol.">
        <title>Pezizomycetes genomes reveal the molecular basis of ectomycorrhizal truffle lifestyle.</title>
        <authorList>
            <person name="Murat C."/>
            <person name="Payen T."/>
            <person name="Noel B."/>
            <person name="Kuo A."/>
            <person name="Morin E."/>
            <person name="Chen J."/>
            <person name="Kohler A."/>
            <person name="Krizsan K."/>
            <person name="Balestrini R."/>
            <person name="Da Silva C."/>
            <person name="Montanini B."/>
            <person name="Hainaut M."/>
            <person name="Levati E."/>
            <person name="Barry K.W."/>
            <person name="Belfiori B."/>
            <person name="Cichocki N."/>
            <person name="Clum A."/>
            <person name="Dockter R.B."/>
            <person name="Fauchery L."/>
            <person name="Guy J."/>
            <person name="Iotti M."/>
            <person name="Le Tacon F."/>
            <person name="Lindquist E.A."/>
            <person name="Lipzen A."/>
            <person name="Malagnac F."/>
            <person name="Mello A."/>
            <person name="Molinier V."/>
            <person name="Miyauchi S."/>
            <person name="Poulain J."/>
            <person name="Riccioni C."/>
            <person name="Rubini A."/>
            <person name="Sitrit Y."/>
            <person name="Splivallo R."/>
            <person name="Traeger S."/>
            <person name="Wang M."/>
            <person name="Zifcakova L."/>
            <person name="Wipf D."/>
            <person name="Zambonelli A."/>
            <person name="Paolocci F."/>
            <person name="Nowrousian M."/>
            <person name="Ottonello S."/>
            <person name="Baldrian P."/>
            <person name="Spatafora J.W."/>
            <person name="Henrissat B."/>
            <person name="Nagy L.G."/>
            <person name="Aury J.M."/>
            <person name="Wincker P."/>
            <person name="Grigoriev I.V."/>
            <person name="Bonfante P."/>
            <person name="Martin F.M."/>
        </authorList>
    </citation>
    <scope>NUCLEOTIDE SEQUENCE [LARGE SCALE GENOMIC DNA]</scope>
    <source>
        <strain evidence="6 7">CCBAS932</strain>
    </source>
</reference>
<evidence type="ECO:0000313" key="6">
    <source>
        <dbReference type="EMBL" id="RPB07816.1"/>
    </source>
</evidence>
<name>A0A3N4KBE0_9PEZI</name>
<dbReference type="InterPro" id="IPR023296">
    <property type="entry name" value="Glyco_hydro_beta-prop_sf"/>
</dbReference>
<dbReference type="EMBL" id="ML119174">
    <property type="protein sequence ID" value="RPB07816.1"/>
    <property type="molecule type" value="Genomic_DNA"/>
</dbReference>
<feature type="signal peptide" evidence="5">
    <location>
        <begin position="1"/>
        <end position="19"/>
    </location>
</feature>
<dbReference type="CDD" id="cd18821">
    <property type="entry name" value="GH43_Pc3Gal43A-like"/>
    <property type="match status" value="1"/>
</dbReference>
<dbReference type="Pfam" id="PF04616">
    <property type="entry name" value="Glyco_hydro_43"/>
    <property type="match status" value="1"/>
</dbReference>
<proteinExistence type="inferred from homology"/>
<keyword evidence="7" id="KW-1185">Reference proteome</keyword>
<dbReference type="SUPFAM" id="SSF75005">
    <property type="entry name" value="Arabinanase/levansucrase/invertase"/>
    <property type="match status" value="1"/>
</dbReference>
<evidence type="ECO:0000256" key="4">
    <source>
        <dbReference type="RuleBase" id="RU361187"/>
    </source>
</evidence>
<dbReference type="GO" id="GO:0004553">
    <property type="term" value="F:hydrolase activity, hydrolyzing O-glycosyl compounds"/>
    <property type="evidence" value="ECO:0007669"/>
    <property type="project" value="InterPro"/>
</dbReference>
<evidence type="ECO:0000256" key="1">
    <source>
        <dbReference type="ARBA" id="ARBA00009865"/>
    </source>
</evidence>
<comment type="similarity">
    <text evidence="1 4">Belongs to the glycosyl hydrolase 43 family.</text>
</comment>
<evidence type="ECO:0000256" key="3">
    <source>
        <dbReference type="ARBA" id="ARBA00023295"/>
    </source>
</evidence>
<dbReference type="Gene3D" id="2.60.120.260">
    <property type="entry name" value="Galactose-binding domain-like"/>
    <property type="match status" value="1"/>
</dbReference>
<dbReference type="PANTHER" id="PTHR22925">
    <property type="entry name" value="GLYCOSYL HYDROLASE 43 FAMILY MEMBER"/>
    <property type="match status" value="1"/>
</dbReference>
<dbReference type="GO" id="GO:0005975">
    <property type="term" value="P:carbohydrate metabolic process"/>
    <property type="evidence" value="ECO:0007669"/>
    <property type="project" value="InterPro"/>
</dbReference>
<keyword evidence="5" id="KW-0732">Signal</keyword>
<feature type="chain" id="PRO_5017985434" evidence="5">
    <location>
        <begin position="20"/>
        <end position="472"/>
    </location>
</feature>
<keyword evidence="2 4" id="KW-0378">Hydrolase</keyword>
<dbReference type="PANTHER" id="PTHR22925:SF3">
    <property type="entry name" value="GLYCOSYL HYDROLASE FAMILY PROTEIN 43"/>
    <property type="match status" value="1"/>
</dbReference>
<dbReference type="OrthoDB" id="9970295at2759"/>
<sequence>MKTSFLVLLFVSLVSFVLADGLEIVPGATWTVPNTGNHLQAHGGGIIKIDDTFYIVGENKTAKPGDNLFQTVACYKSKDLVQWEFVNDILKATAEGNSDLSPEGIIERPKVIYNEKTNKYVMWMHVDKPGYGYARAGVAWSDSVCGDYTYVASYRPLDKYVSRDLTAWVDDDGTGYLFGEDRPTGLVIFKLSDDFLTIDSEVYNFNEHIESPAIMKDDNGVYYVLGSQLTGWAANDNYYSTAENIAGPWSTIITDTATGSKTYQSQSSYVQRVGKTFVYMGDRWSPGNRAGLGASTYIWLPLELNTETRTLNLTWYDSWSIDPRTGDLSFPSHKVYEAETAELENGATAVQADGFYQKGSGVVELGGPENGKLTIEGITKSVKKGLTSILIRYKNDQNVTAYGKLKVGNQKPVRVAFNPTHPQDPWNSPTVNISVIHGFKFPDRVQSLTFEGLESVNVNNTADVDSFLINVW</sequence>
<dbReference type="STRING" id="1392247.A0A3N4KBE0"/>
<dbReference type="Proteomes" id="UP000277580">
    <property type="component" value="Unassembled WGS sequence"/>
</dbReference>
<dbReference type="InterPro" id="IPR006710">
    <property type="entry name" value="Glyco_hydro_43"/>
</dbReference>
<dbReference type="AlphaFoldDB" id="A0A3N4KBE0"/>
<evidence type="ECO:0000256" key="5">
    <source>
        <dbReference type="SAM" id="SignalP"/>
    </source>
</evidence>
<protein>
    <submittedName>
        <fullName evidence="6">Arabinanase/levansucrase/invertase</fullName>
    </submittedName>
</protein>
<evidence type="ECO:0000256" key="2">
    <source>
        <dbReference type="ARBA" id="ARBA00022801"/>
    </source>
</evidence>
<dbReference type="Gene3D" id="2.115.10.20">
    <property type="entry name" value="Glycosyl hydrolase domain, family 43"/>
    <property type="match status" value="1"/>
</dbReference>
<keyword evidence="3 4" id="KW-0326">Glycosidase</keyword>
<gene>
    <name evidence="6" type="ORF">P167DRAFT_529447</name>
</gene>
<accession>A0A3N4KBE0</accession>
<organism evidence="6 7">
    <name type="scientific">Morchella conica CCBAS932</name>
    <dbReference type="NCBI Taxonomy" id="1392247"/>
    <lineage>
        <taxon>Eukaryota</taxon>
        <taxon>Fungi</taxon>
        <taxon>Dikarya</taxon>
        <taxon>Ascomycota</taxon>
        <taxon>Pezizomycotina</taxon>
        <taxon>Pezizomycetes</taxon>
        <taxon>Pezizales</taxon>
        <taxon>Morchellaceae</taxon>
        <taxon>Morchella</taxon>
    </lineage>
</organism>
<dbReference type="InParanoid" id="A0A3N4KBE0"/>